<evidence type="ECO:0000256" key="5">
    <source>
        <dbReference type="SAM" id="Phobius"/>
    </source>
</evidence>
<dbReference type="InterPro" id="IPR035914">
    <property type="entry name" value="Sperma_CUB_dom_sf"/>
</dbReference>
<keyword evidence="2" id="KW-1015">Disulfide bond</keyword>
<dbReference type="EMBL" id="JAIZAY010000019">
    <property type="protein sequence ID" value="KAJ8023390.1"/>
    <property type="molecule type" value="Genomic_DNA"/>
</dbReference>
<sequence>MEVMWLVLIMNVSLLSKASLTVRHTYIDRSGASISSPNFPRDYNNNERCTYHVVAPTGSVVMLYFNHLDIEGNLYREDRHDVLEVKHWDASTTFTRKLCGFNLPSPIYSLGNEMNLTFQTDSVTTASGFHAAVYFLKSTKPYFPMDGVYVSLRIVVAVNVIIGIIVSFVVSCAVLYKRNLLQFKSCVGTQEEEYLSILDGEPTSANSGTAPFNIKDGLHNASKETSPSPETPQRGYLEMKPRFKKKRITTKHEKHIREPVDTPEGEYACPLTDEIQNVTHKRNTVEYSVPSDIDVIDTIIYQTNMAIPKLKYSNTVIKNDDNNTTQDTPEETLPSTETSQCYLEMQPGLKETIKPVQYSEEPVISTYGDNEGSDDTPETI</sequence>
<protein>
    <submittedName>
        <fullName evidence="8">Procollagen C-endopeptidase enhancer 1</fullName>
    </submittedName>
</protein>
<evidence type="ECO:0000256" key="1">
    <source>
        <dbReference type="ARBA" id="ARBA00022737"/>
    </source>
</evidence>
<feature type="domain" description="CUB" evidence="7">
    <location>
        <begin position="18"/>
        <end position="136"/>
    </location>
</feature>
<gene>
    <name evidence="8" type="ORF">HOLleu_35822</name>
</gene>
<keyword evidence="5" id="KW-1133">Transmembrane helix</keyword>
<dbReference type="Pfam" id="PF00431">
    <property type="entry name" value="CUB"/>
    <property type="match status" value="1"/>
</dbReference>
<dbReference type="PANTHER" id="PTHR24251">
    <property type="entry name" value="OVOCHYMASE-RELATED"/>
    <property type="match status" value="1"/>
</dbReference>
<dbReference type="CDD" id="cd00041">
    <property type="entry name" value="CUB"/>
    <property type="match status" value="1"/>
</dbReference>
<proteinExistence type="predicted"/>
<dbReference type="SMART" id="SM00042">
    <property type="entry name" value="CUB"/>
    <property type="match status" value="1"/>
</dbReference>
<dbReference type="Proteomes" id="UP001152320">
    <property type="component" value="Chromosome 19"/>
</dbReference>
<organism evidence="8 9">
    <name type="scientific">Holothuria leucospilota</name>
    <name type="common">Black long sea cucumber</name>
    <name type="synonym">Mertensiothuria leucospilota</name>
    <dbReference type="NCBI Taxonomy" id="206669"/>
    <lineage>
        <taxon>Eukaryota</taxon>
        <taxon>Metazoa</taxon>
        <taxon>Echinodermata</taxon>
        <taxon>Eleutherozoa</taxon>
        <taxon>Echinozoa</taxon>
        <taxon>Holothuroidea</taxon>
        <taxon>Aspidochirotacea</taxon>
        <taxon>Aspidochirotida</taxon>
        <taxon>Holothuriidae</taxon>
        <taxon>Holothuria</taxon>
    </lineage>
</organism>
<dbReference type="Gene3D" id="2.60.120.290">
    <property type="entry name" value="Spermadhesin, CUB domain"/>
    <property type="match status" value="1"/>
</dbReference>
<comment type="caution">
    <text evidence="8">The sequence shown here is derived from an EMBL/GenBank/DDBJ whole genome shotgun (WGS) entry which is preliminary data.</text>
</comment>
<dbReference type="InterPro" id="IPR000859">
    <property type="entry name" value="CUB_dom"/>
</dbReference>
<reference evidence="8" key="1">
    <citation type="submission" date="2021-10" db="EMBL/GenBank/DDBJ databases">
        <title>Tropical sea cucumber genome reveals ecological adaptation and Cuvierian tubules defense mechanism.</title>
        <authorList>
            <person name="Chen T."/>
        </authorList>
    </citation>
    <scope>NUCLEOTIDE SEQUENCE</scope>
    <source>
        <strain evidence="8">Nanhai2018</strain>
        <tissue evidence="8">Muscle</tissue>
    </source>
</reference>
<feature type="signal peptide" evidence="6">
    <location>
        <begin position="1"/>
        <end position="18"/>
    </location>
</feature>
<keyword evidence="1" id="KW-0677">Repeat</keyword>
<comment type="caution">
    <text evidence="3">Lacks conserved residue(s) required for the propagation of feature annotation.</text>
</comment>
<evidence type="ECO:0000313" key="9">
    <source>
        <dbReference type="Proteomes" id="UP001152320"/>
    </source>
</evidence>
<feature type="chain" id="PRO_5040210632" evidence="6">
    <location>
        <begin position="19"/>
        <end position="380"/>
    </location>
</feature>
<dbReference type="OrthoDB" id="431034at2759"/>
<dbReference type="SUPFAM" id="SSF49854">
    <property type="entry name" value="Spermadhesin, CUB domain"/>
    <property type="match status" value="1"/>
</dbReference>
<evidence type="ECO:0000256" key="3">
    <source>
        <dbReference type="PROSITE-ProRule" id="PRU00059"/>
    </source>
</evidence>
<keyword evidence="5" id="KW-0472">Membrane</keyword>
<name>A0A9Q1BE83_HOLLE</name>
<evidence type="ECO:0000256" key="4">
    <source>
        <dbReference type="SAM" id="MobiDB-lite"/>
    </source>
</evidence>
<dbReference type="AlphaFoldDB" id="A0A9Q1BE83"/>
<feature type="region of interest" description="Disordered" evidence="4">
    <location>
        <begin position="210"/>
        <end position="237"/>
    </location>
</feature>
<keyword evidence="5" id="KW-0812">Transmembrane</keyword>
<feature type="region of interest" description="Disordered" evidence="4">
    <location>
        <begin position="351"/>
        <end position="380"/>
    </location>
</feature>
<feature type="transmembrane region" description="Helical" evidence="5">
    <location>
        <begin position="154"/>
        <end position="176"/>
    </location>
</feature>
<keyword evidence="9" id="KW-1185">Reference proteome</keyword>
<evidence type="ECO:0000256" key="6">
    <source>
        <dbReference type="SAM" id="SignalP"/>
    </source>
</evidence>
<accession>A0A9Q1BE83</accession>
<evidence type="ECO:0000256" key="2">
    <source>
        <dbReference type="ARBA" id="ARBA00023157"/>
    </source>
</evidence>
<dbReference type="PROSITE" id="PS01180">
    <property type="entry name" value="CUB"/>
    <property type="match status" value="1"/>
</dbReference>
<evidence type="ECO:0000313" key="8">
    <source>
        <dbReference type="EMBL" id="KAJ8023390.1"/>
    </source>
</evidence>
<evidence type="ECO:0000259" key="7">
    <source>
        <dbReference type="PROSITE" id="PS01180"/>
    </source>
</evidence>
<keyword evidence="6" id="KW-0732">Signal</keyword>
<feature type="compositionally biased region" description="Acidic residues" evidence="4">
    <location>
        <begin position="371"/>
        <end position="380"/>
    </location>
</feature>